<proteinExistence type="predicted"/>
<dbReference type="AlphaFoldDB" id="A0A5J6V5K8"/>
<dbReference type="OrthoDB" id="4848242at2"/>
<protein>
    <submittedName>
        <fullName evidence="1">Uncharacterized protein</fullName>
    </submittedName>
</protein>
<sequence length="688" mass="72971">MADLTIDIPTDGTLLHAHVDAGKLVRLERDQGGLLDDLTASTWAKVTGQVTQLIKGLRGRELAKGISLYDIDVRIAQDWTRSVQRRGAGSLALTIVSDRCTIIATSTTPTALGKYADPRFSVDFGVMVTVVLAVPPALAPLRVTAVEDLRILLQRIDAQNLPGDIVMAVTRTAAALANFSIEGTAQQMLDGLDLPGQANAQLGPINDQLASLAANGYAYQELLAGDPASLARQLGAAYGIPDAAAQLRSAGAPTDTQALLLVSRRPDRSGVIEGEIAWRADSGAPMGRTTAAMLDRLVSSYLADDTLRTLRTSLSGSAAATDPSTWARVRMQPLKQLTAASSSTPDAVAQAVVADTAARAPLATAATLQVQRPFSQASVWDSTGPAPVPPPEVAPQSLGAAQLTQTLGSRVAYEDLMDLFRLGPVQFEVRCTNASGMPSGRTTMMWWDDDEGGWSRRRYRVEDVETDTPLSVSCQLAKDWVWRGGTVRAVEPVNWSGRVTVKPARDLVGPLASEAVHATVVQADGSHRTVSLRTLEEAGVVSGVRQGEDRSIIVVGGRAGDKVSLNPQPLPPKEPALRNRLLGRAGGLVDKVSLNPQPLPPKGRTLGKRLLGGLTDKVVHRADSVRAVVREAAPTQKSPDLVTRLDDFGTLGMWQLDLGDITVPDVTNPTGHGTVRGIDFRVRADGTG</sequence>
<evidence type="ECO:0000313" key="2">
    <source>
        <dbReference type="Proteomes" id="UP000326546"/>
    </source>
</evidence>
<dbReference type="EMBL" id="CP044427">
    <property type="protein sequence ID" value="QFG69260.1"/>
    <property type="molecule type" value="Genomic_DNA"/>
</dbReference>
<name>A0A5J6V5K8_9MICO</name>
<evidence type="ECO:0000313" key="1">
    <source>
        <dbReference type="EMBL" id="QFG69260.1"/>
    </source>
</evidence>
<dbReference type="Proteomes" id="UP000326546">
    <property type="component" value="Chromosome"/>
</dbReference>
<reference evidence="1 2" key="1">
    <citation type="submission" date="2019-09" db="EMBL/GenBank/DDBJ databases">
        <title>Serinicoccus pratensis sp. nov., isolated from meadow soil.</title>
        <authorList>
            <person name="Zhang W."/>
        </authorList>
    </citation>
    <scope>NUCLEOTIDE SEQUENCE [LARGE SCALE GENOMIC DNA]</scope>
    <source>
        <strain evidence="1 2">W204</strain>
    </source>
</reference>
<dbReference type="RefSeq" id="WP_158061642.1">
    <property type="nucleotide sequence ID" value="NZ_CP044427.1"/>
</dbReference>
<gene>
    <name evidence="1" type="ORF">FY030_11585</name>
</gene>
<keyword evidence="2" id="KW-1185">Reference proteome</keyword>
<dbReference type="KEGG" id="serw:FY030_11585"/>
<accession>A0A5J6V5K8</accession>
<organism evidence="1 2">
    <name type="scientific">Ornithinimicrobium pratense</name>
    <dbReference type="NCBI Taxonomy" id="2593973"/>
    <lineage>
        <taxon>Bacteria</taxon>
        <taxon>Bacillati</taxon>
        <taxon>Actinomycetota</taxon>
        <taxon>Actinomycetes</taxon>
        <taxon>Micrococcales</taxon>
        <taxon>Ornithinimicrobiaceae</taxon>
        <taxon>Ornithinimicrobium</taxon>
    </lineage>
</organism>